<dbReference type="EMBL" id="CAUYUJ010011581">
    <property type="protein sequence ID" value="CAK0832186.1"/>
    <property type="molecule type" value="Genomic_DNA"/>
</dbReference>
<comment type="caution">
    <text evidence="2">The sequence shown here is derived from an EMBL/GenBank/DDBJ whole genome shotgun (WGS) entry which is preliminary data.</text>
</comment>
<sequence length="129" mass="13912">MTVSGIAINNGLFFLSHQLQFAFILAGFAGFMTYVLQRGQTRLSCWVVVAGVCICLDPLRHVVYDSQFNPAQCGPSGSLMSSDQFYALGPFCHAGQVLGTVLLLVIAVRTKLPSSMACFLGDSAEEKDQ</sequence>
<evidence type="ECO:0000313" key="3">
    <source>
        <dbReference type="Proteomes" id="UP001189429"/>
    </source>
</evidence>
<gene>
    <name evidence="2" type="ORF">PCOR1329_LOCUS30271</name>
</gene>
<keyword evidence="1" id="KW-1133">Transmembrane helix</keyword>
<feature type="transmembrane region" description="Helical" evidence="1">
    <location>
        <begin position="84"/>
        <end position="106"/>
    </location>
</feature>
<name>A0ABN9SKC7_9DINO</name>
<organism evidence="2 3">
    <name type="scientific">Prorocentrum cordatum</name>
    <dbReference type="NCBI Taxonomy" id="2364126"/>
    <lineage>
        <taxon>Eukaryota</taxon>
        <taxon>Sar</taxon>
        <taxon>Alveolata</taxon>
        <taxon>Dinophyceae</taxon>
        <taxon>Prorocentrales</taxon>
        <taxon>Prorocentraceae</taxon>
        <taxon>Prorocentrum</taxon>
    </lineage>
</organism>
<protein>
    <submittedName>
        <fullName evidence="2">Uncharacterized protein</fullName>
    </submittedName>
</protein>
<feature type="transmembrane region" description="Helical" evidence="1">
    <location>
        <begin position="19"/>
        <end position="36"/>
    </location>
</feature>
<accession>A0ABN9SKC7</accession>
<reference evidence="2" key="1">
    <citation type="submission" date="2023-10" db="EMBL/GenBank/DDBJ databases">
        <authorList>
            <person name="Chen Y."/>
            <person name="Shah S."/>
            <person name="Dougan E. K."/>
            <person name="Thang M."/>
            <person name="Chan C."/>
        </authorList>
    </citation>
    <scope>NUCLEOTIDE SEQUENCE [LARGE SCALE GENOMIC DNA]</scope>
</reference>
<proteinExistence type="predicted"/>
<keyword evidence="3" id="KW-1185">Reference proteome</keyword>
<evidence type="ECO:0000313" key="2">
    <source>
        <dbReference type="EMBL" id="CAK0832186.1"/>
    </source>
</evidence>
<keyword evidence="1" id="KW-0472">Membrane</keyword>
<evidence type="ECO:0000256" key="1">
    <source>
        <dbReference type="SAM" id="Phobius"/>
    </source>
</evidence>
<keyword evidence="1" id="KW-0812">Transmembrane</keyword>
<dbReference type="Proteomes" id="UP001189429">
    <property type="component" value="Unassembled WGS sequence"/>
</dbReference>